<feature type="signal peptide" evidence="1">
    <location>
        <begin position="1"/>
        <end position="19"/>
    </location>
</feature>
<sequence length="539" mass="56680">MKRTKSLIKTVLVPGLAIAALLSGCGTTGGKAPAPQPQTAAPASVPTVQRQSGDGYVVYEDHLVKVVKRYGSGSTVGQTYTYDIDVTAKQAVTNVEIDEFLPSSVKFKDSDPKAAMNQFGMPSWDLEAIKAGETKNIKVMVIPSTTGTFDVCSVIRADPLVCLPLFVGEPKLSITKTGPAMVELGESATWNIAVKNVGNAAADMTTITDTMPKEFTPAGALSKNAGTLMPGDTATFQVAGKSTKVGKFVNEATANFDGGTPVSATAPIEVVNSAVSITKTGPAEQYIFVPADYKITITNKGSTTLTNLVVTDNIPDGAVLHGKVEKGGEVYDVKSSGQTIFLQPMHDPRRNIYGYWLPGHPNPQVDDTADQVVWKLPSLAAGESHTWTLTYTSAKPGTLTNVATVSTDRGLSESASAKTLWKAVPGVHTTLADSIDPIQIGQQTVYTIRALNQSPYEGITITSQVLTFPANLKINSVSAGGTVSGQVVTFGAVDLAPGKEVTRTVTATGVSGGTVTIPMETMTNFRTVPIVDQESTTIY</sequence>
<dbReference type="NCBIfam" id="TIGR01451">
    <property type="entry name" value="B_ant_repeat"/>
    <property type="match status" value="1"/>
</dbReference>
<dbReference type="PROSITE" id="PS51257">
    <property type="entry name" value="PROKAR_LIPOPROTEIN"/>
    <property type="match status" value="1"/>
</dbReference>
<evidence type="ECO:0000313" key="4">
    <source>
        <dbReference type="Proteomes" id="UP000642829"/>
    </source>
</evidence>
<accession>A0A8J3D9D5</accession>
<dbReference type="PANTHER" id="PTHR34819">
    <property type="entry name" value="LARGE CYSTEINE-RICH PERIPLASMIC PROTEIN OMCB"/>
    <property type="match status" value="1"/>
</dbReference>
<evidence type="ECO:0000256" key="1">
    <source>
        <dbReference type="SAM" id="SignalP"/>
    </source>
</evidence>
<dbReference type="PANTHER" id="PTHR34819:SF3">
    <property type="entry name" value="CELL SURFACE PROTEIN"/>
    <property type="match status" value="1"/>
</dbReference>
<dbReference type="Pfam" id="PF01345">
    <property type="entry name" value="DUF11"/>
    <property type="match status" value="3"/>
</dbReference>
<reference evidence="3" key="2">
    <citation type="submission" date="2020-09" db="EMBL/GenBank/DDBJ databases">
        <authorList>
            <person name="Sun Q."/>
            <person name="Kim S."/>
        </authorList>
    </citation>
    <scope>NUCLEOTIDE SEQUENCE</scope>
    <source>
        <strain evidence="3">KCTC 12870</strain>
    </source>
</reference>
<gene>
    <name evidence="3" type="ORF">GCM10007047_02410</name>
</gene>
<dbReference type="RefSeq" id="WP_189511012.1">
    <property type="nucleotide sequence ID" value="NZ_BMXG01000001.1"/>
</dbReference>
<name>A0A8J3D9D5_9BACT</name>
<organism evidence="3 4">
    <name type="scientific">Cerasicoccus arenae</name>
    <dbReference type="NCBI Taxonomy" id="424488"/>
    <lineage>
        <taxon>Bacteria</taxon>
        <taxon>Pseudomonadati</taxon>
        <taxon>Verrucomicrobiota</taxon>
        <taxon>Opitutia</taxon>
        <taxon>Puniceicoccales</taxon>
        <taxon>Cerasicoccaceae</taxon>
        <taxon>Cerasicoccus</taxon>
    </lineage>
</organism>
<dbReference type="InterPro" id="IPR051172">
    <property type="entry name" value="Chlamydia_OmcB"/>
</dbReference>
<dbReference type="InterPro" id="IPR013783">
    <property type="entry name" value="Ig-like_fold"/>
</dbReference>
<feature type="domain" description="DUF11" evidence="2">
    <location>
        <begin position="172"/>
        <end position="255"/>
    </location>
</feature>
<dbReference type="Proteomes" id="UP000642829">
    <property type="component" value="Unassembled WGS sequence"/>
</dbReference>
<dbReference type="InterPro" id="IPR047589">
    <property type="entry name" value="DUF11_rpt"/>
</dbReference>
<proteinExistence type="predicted"/>
<dbReference type="Gene3D" id="2.60.40.10">
    <property type="entry name" value="Immunoglobulins"/>
    <property type="match status" value="1"/>
</dbReference>
<feature type="domain" description="DUF11" evidence="2">
    <location>
        <begin position="276"/>
        <end position="333"/>
    </location>
</feature>
<dbReference type="AlphaFoldDB" id="A0A8J3D9D5"/>
<protein>
    <recommendedName>
        <fullName evidence="2">DUF11 domain-containing protein</fullName>
    </recommendedName>
</protein>
<keyword evidence="4" id="KW-1185">Reference proteome</keyword>
<feature type="chain" id="PRO_5035175516" description="DUF11 domain-containing protein" evidence="1">
    <location>
        <begin position="20"/>
        <end position="539"/>
    </location>
</feature>
<evidence type="ECO:0000259" key="2">
    <source>
        <dbReference type="Pfam" id="PF01345"/>
    </source>
</evidence>
<evidence type="ECO:0000313" key="3">
    <source>
        <dbReference type="EMBL" id="GHB91028.1"/>
    </source>
</evidence>
<comment type="caution">
    <text evidence="3">The sequence shown here is derived from an EMBL/GenBank/DDBJ whole genome shotgun (WGS) entry which is preliminary data.</text>
</comment>
<keyword evidence="1" id="KW-0732">Signal</keyword>
<dbReference type="EMBL" id="BMXG01000001">
    <property type="protein sequence ID" value="GHB91028.1"/>
    <property type="molecule type" value="Genomic_DNA"/>
</dbReference>
<reference evidence="3" key="1">
    <citation type="journal article" date="2014" name="Int. J. Syst. Evol. Microbiol.">
        <title>Complete genome sequence of Corynebacterium casei LMG S-19264T (=DSM 44701T), isolated from a smear-ripened cheese.</title>
        <authorList>
            <consortium name="US DOE Joint Genome Institute (JGI-PGF)"/>
            <person name="Walter F."/>
            <person name="Albersmeier A."/>
            <person name="Kalinowski J."/>
            <person name="Ruckert C."/>
        </authorList>
    </citation>
    <scope>NUCLEOTIDE SEQUENCE</scope>
    <source>
        <strain evidence="3">KCTC 12870</strain>
    </source>
</reference>
<dbReference type="InterPro" id="IPR001434">
    <property type="entry name" value="OmcB-like_DUF11"/>
</dbReference>
<feature type="domain" description="DUF11" evidence="2">
    <location>
        <begin position="74"/>
        <end position="150"/>
    </location>
</feature>